<dbReference type="SUPFAM" id="SSF51197">
    <property type="entry name" value="Clavaminate synthase-like"/>
    <property type="match status" value="1"/>
</dbReference>
<gene>
    <name evidence="1" type="ORF">S01H4_56775</name>
</gene>
<accession>X1D5V7</accession>
<protein>
    <recommendedName>
        <fullName evidence="2">Phytanoyl-CoA dioxygenase</fullName>
    </recommendedName>
</protein>
<dbReference type="AlphaFoldDB" id="X1D5V7"/>
<name>X1D5V7_9ZZZZ</name>
<reference evidence="1" key="1">
    <citation type="journal article" date="2014" name="Front. Microbiol.">
        <title>High frequency of phylogenetically diverse reductive dehalogenase-homologous genes in deep subseafloor sedimentary metagenomes.</title>
        <authorList>
            <person name="Kawai M."/>
            <person name="Futagami T."/>
            <person name="Toyoda A."/>
            <person name="Takaki Y."/>
            <person name="Nishi S."/>
            <person name="Hori S."/>
            <person name="Arai W."/>
            <person name="Tsubouchi T."/>
            <person name="Morono Y."/>
            <person name="Uchiyama I."/>
            <person name="Ito T."/>
            <person name="Fujiyama A."/>
            <person name="Inagaki F."/>
            <person name="Takami H."/>
        </authorList>
    </citation>
    <scope>NUCLEOTIDE SEQUENCE</scope>
    <source>
        <strain evidence="1">Expedition CK06-06</strain>
    </source>
</reference>
<organism evidence="1">
    <name type="scientific">marine sediment metagenome</name>
    <dbReference type="NCBI Taxonomy" id="412755"/>
    <lineage>
        <taxon>unclassified sequences</taxon>
        <taxon>metagenomes</taxon>
        <taxon>ecological metagenomes</taxon>
    </lineage>
</organism>
<proteinExistence type="predicted"/>
<comment type="caution">
    <text evidence="1">The sequence shown here is derived from an EMBL/GenBank/DDBJ whole genome shotgun (WGS) entry which is preliminary data.</text>
</comment>
<feature type="non-terminal residue" evidence="1">
    <location>
        <position position="75"/>
    </location>
</feature>
<evidence type="ECO:0008006" key="2">
    <source>
        <dbReference type="Google" id="ProtNLM"/>
    </source>
</evidence>
<evidence type="ECO:0000313" key="1">
    <source>
        <dbReference type="EMBL" id="GAH16141.1"/>
    </source>
</evidence>
<sequence>MDFKVMAQDFWRDGYLVVDDVFDQALMDDYQRLIVEHFGETPTFVHNEEFLQKSATDVIPWFPQQDGFGIFNRVE</sequence>
<dbReference type="EMBL" id="BART01032940">
    <property type="protein sequence ID" value="GAH16141.1"/>
    <property type="molecule type" value="Genomic_DNA"/>
</dbReference>